<keyword evidence="1" id="KW-0436">Ligase</keyword>
<dbReference type="SUPFAM" id="SSF51735">
    <property type="entry name" value="NAD(P)-binding Rossmann-fold domains"/>
    <property type="match status" value="1"/>
</dbReference>
<evidence type="ECO:0000256" key="2">
    <source>
        <dbReference type="ARBA" id="ARBA00022741"/>
    </source>
</evidence>
<keyword evidence="2 5" id="KW-0547">Nucleotide-binding</keyword>
<dbReference type="SUPFAM" id="SSF52210">
    <property type="entry name" value="Succinyl-CoA synthetase domains"/>
    <property type="match status" value="2"/>
</dbReference>
<gene>
    <name evidence="8" type="ORF">AW09_000447</name>
</gene>
<dbReference type="Gene3D" id="3.30.470.20">
    <property type="entry name" value="ATP-grasp fold, B domain"/>
    <property type="match status" value="1"/>
</dbReference>
<name>A0A080MAU5_9PROT</name>
<dbReference type="Pfam" id="PF13302">
    <property type="entry name" value="Acetyltransf_3"/>
    <property type="match status" value="1"/>
</dbReference>
<dbReference type="SUPFAM" id="SSF56059">
    <property type="entry name" value="Glutathione synthetase ATP-binding domain-like"/>
    <property type="match status" value="1"/>
</dbReference>
<proteinExistence type="inferred from homology"/>
<evidence type="ECO:0000256" key="3">
    <source>
        <dbReference type="ARBA" id="ARBA00022840"/>
    </source>
</evidence>
<keyword evidence="8" id="KW-0808">Transferase</keyword>
<accession>A0A080MAU5</accession>
<evidence type="ECO:0000256" key="5">
    <source>
        <dbReference type="PROSITE-ProRule" id="PRU00409"/>
    </source>
</evidence>
<dbReference type="PROSITE" id="PS50975">
    <property type="entry name" value="ATP_GRASP"/>
    <property type="match status" value="1"/>
</dbReference>
<comment type="caution">
    <text evidence="8">The sequence shown here is derived from an EMBL/GenBank/DDBJ whole genome shotgun (WGS) entry which is preliminary data.</text>
</comment>
<dbReference type="FunFam" id="3.30.1490.20:FF:000020">
    <property type="entry name" value="Protein lysine acetyltransferase"/>
    <property type="match status" value="1"/>
</dbReference>
<dbReference type="CDD" id="cd04301">
    <property type="entry name" value="NAT_SF"/>
    <property type="match status" value="1"/>
</dbReference>
<dbReference type="Pfam" id="PF13607">
    <property type="entry name" value="Succ_CoA_lig"/>
    <property type="match status" value="1"/>
</dbReference>
<dbReference type="GO" id="GO:0046872">
    <property type="term" value="F:metal ion binding"/>
    <property type="evidence" value="ECO:0007669"/>
    <property type="project" value="InterPro"/>
</dbReference>
<dbReference type="InterPro" id="IPR003781">
    <property type="entry name" value="CoA-bd"/>
</dbReference>
<dbReference type="InterPro" id="IPR043938">
    <property type="entry name" value="Ligase_CoA_dom"/>
</dbReference>
<dbReference type="EC" id="2.3.1.-" evidence="8"/>
<dbReference type="GO" id="GO:0005524">
    <property type="term" value="F:ATP binding"/>
    <property type="evidence" value="ECO:0007669"/>
    <property type="project" value="UniProtKB-UniRule"/>
</dbReference>
<dbReference type="PANTHER" id="PTHR43334:SF1">
    <property type="entry name" value="3-HYDROXYPROPIONATE--COA LIGASE [ADP-FORMING]"/>
    <property type="match status" value="1"/>
</dbReference>
<dbReference type="InterPro" id="IPR036291">
    <property type="entry name" value="NAD(P)-bd_dom_sf"/>
</dbReference>
<dbReference type="GO" id="GO:0016747">
    <property type="term" value="F:acyltransferase activity, transferring groups other than amino-acyl groups"/>
    <property type="evidence" value="ECO:0007669"/>
    <property type="project" value="InterPro"/>
</dbReference>
<evidence type="ECO:0000259" key="6">
    <source>
        <dbReference type="PROSITE" id="PS50975"/>
    </source>
</evidence>
<dbReference type="AlphaFoldDB" id="A0A080MAU5"/>
<feature type="domain" description="ATP-grasp" evidence="6">
    <location>
        <begin position="508"/>
        <end position="544"/>
    </location>
</feature>
<reference evidence="8 9" key="1">
    <citation type="submission" date="2014-02" db="EMBL/GenBank/DDBJ databases">
        <title>Expanding our view of genomic diversity in Candidatus Accumulibacter clades.</title>
        <authorList>
            <person name="Skennerton C.T."/>
            <person name="Barr J.J."/>
            <person name="Slater F.R."/>
            <person name="Bond P.L."/>
            <person name="Tyson G.W."/>
        </authorList>
    </citation>
    <scope>NUCLEOTIDE SEQUENCE [LARGE SCALE GENOMIC DNA]</scope>
    <source>
        <strain evidence="9">BA-91</strain>
    </source>
</reference>
<protein>
    <submittedName>
        <fullName evidence="8">Acetyltransferase Pat</fullName>
        <ecNumber evidence="8">2.3.1.-</ecNumber>
    </submittedName>
</protein>
<comment type="similarity">
    <text evidence="4">In the N-terminal section; belongs to the acetate CoA ligase alpha subunit family.</text>
</comment>
<dbReference type="InterPro" id="IPR000182">
    <property type="entry name" value="GNAT_dom"/>
</dbReference>
<evidence type="ECO:0000313" key="9">
    <source>
        <dbReference type="Proteomes" id="UP000020077"/>
    </source>
</evidence>
<dbReference type="InterPro" id="IPR011761">
    <property type="entry name" value="ATP-grasp"/>
</dbReference>
<dbReference type="InterPro" id="IPR016181">
    <property type="entry name" value="Acyl_CoA_acyltransferase"/>
</dbReference>
<keyword evidence="3 5" id="KW-0067">ATP-binding</keyword>
<dbReference type="PANTHER" id="PTHR43334">
    <property type="entry name" value="ACETATE--COA LIGASE [ADP-FORMING]"/>
    <property type="match status" value="1"/>
</dbReference>
<dbReference type="PROSITE" id="PS51186">
    <property type="entry name" value="GNAT"/>
    <property type="match status" value="1"/>
</dbReference>
<dbReference type="SUPFAM" id="SSF55729">
    <property type="entry name" value="Acyl-CoA N-acyltransferases (Nat)"/>
    <property type="match status" value="1"/>
</dbReference>
<evidence type="ECO:0000259" key="7">
    <source>
        <dbReference type="PROSITE" id="PS51186"/>
    </source>
</evidence>
<dbReference type="SMART" id="SM00881">
    <property type="entry name" value="CoA_binding"/>
    <property type="match status" value="1"/>
</dbReference>
<dbReference type="Gene3D" id="3.30.1490.20">
    <property type="entry name" value="ATP-grasp fold, A domain"/>
    <property type="match status" value="1"/>
</dbReference>
<dbReference type="EMBL" id="JDVG02000071">
    <property type="protein sequence ID" value="KFB74264.1"/>
    <property type="molecule type" value="Genomic_DNA"/>
</dbReference>
<dbReference type="Pfam" id="PF19045">
    <property type="entry name" value="Ligase_CoA_2"/>
    <property type="match status" value="1"/>
</dbReference>
<dbReference type="GO" id="GO:0043758">
    <property type="term" value="F:acetate-CoA ligase (ADP-forming) activity"/>
    <property type="evidence" value="ECO:0007669"/>
    <property type="project" value="InterPro"/>
</dbReference>
<dbReference type="InterPro" id="IPR016102">
    <property type="entry name" value="Succinyl-CoA_synth-like"/>
</dbReference>
<dbReference type="Proteomes" id="UP000020077">
    <property type="component" value="Unassembled WGS sequence"/>
</dbReference>
<evidence type="ECO:0000256" key="1">
    <source>
        <dbReference type="ARBA" id="ARBA00022598"/>
    </source>
</evidence>
<organism evidence="8 9">
    <name type="scientific">Candidatus Accumulibacter phosphatis</name>
    <dbReference type="NCBI Taxonomy" id="327160"/>
    <lineage>
        <taxon>Bacteria</taxon>
        <taxon>Pseudomonadati</taxon>
        <taxon>Pseudomonadota</taxon>
        <taxon>Betaproteobacteria</taxon>
        <taxon>Candidatus Accumulibacter</taxon>
    </lineage>
</organism>
<evidence type="ECO:0000256" key="4">
    <source>
        <dbReference type="ARBA" id="ARBA00060888"/>
    </source>
</evidence>
<dbReference type="InterPro" id="IPR051538">
    <property type="entry name" value="Acyl-CoA_Synth/Transferase"/>
</dbReference>
<feature type="domain" description="N-acetyltransferase" evidence="7">
    <location>
        <begin position="749"/>
        <end position="906"/>
    </location>
</feature>
<evidence type="ECO:0000313" key="8">
    <source>
        <dbReference type="EMBL" id="KFB74264.1"/>
    </source>
</evidence>
<dbReference type="Gene3D" id="3.40.50.720">
    <property type="entry name" value="NAD(P)-binding Rossmann-like Domain"/>
    <property type="match status" value="1"/>
</dbReference>
<keyword evidence="8" id="KW-0012">Acyltransferase</keyword>
<dbReference type="Gene3D" id="3.40.630.30">
    <property type="match status" value="1"/>
</dbReference>
<dbReference type="InterPro" id="IPR032875">
    <property type="entry name" value="Succ_CoA_lig_flav_dom"/>
</dbReference>
<dbReference type="InterPro" id="IPR013815">
    <property type="entry name" value="ATP_grasp_subdomain_1"/>
</dbReference>
<dbReference type="Pfam" id="PF13380">
    <property type="entry name" value="CoA_binding_2"/>
    <property type="match status" value="1"/>
</dbReference>
<dbReference type="Gene3D" id="3.40.50.261">
    <property type="entry name" value="Succinyl-CoA synthetase domains"/>
    <property type="match status" value="2"/>
</dbReference>
<sequence>MAPLEQAAKILMLEHHYLTTLFEPKSVAVIGASDRENSVGNVLFKNILDSGYKGRLYPINTAHESIQGVQAYKSIEEISARVELAVVVTRPQTVPKIIEQCGRSGVKNAIVITSGFAETGHSGAALERKMMEIARSYGVRLLGPNCLGIIRPSLGLNATFAHVYANVGNLALVSQSGAICSAVLDWATSNRVGFSSVISLGGTADVDFGEILDYLIYDNLTHYILLYVEGIRDARRFMSALRSAARIKPIVLLKAGRHAGGLAAVETHSGMPGGSDIVFEAAVRRAGVVRVKNIGQLFYAAKALASKFRPQGKRLAIITNGGGPGAMAADRAGDLEIPLAELSASTIQKLNSKMPPTWSQRNPIDIEGDATPKRYHEAILAVAEDDTVDGVLVMLSPQAMTKPMEVAKAVIEVDLLTAKPILTCWMGEEQVLEARMLLEESGIPSFRMPETAVELYYHISTYYWNQKLLLQTPAPLSKHSRPETEGARMLVEAVLHERRKVLSEMESKAILRAFRIPVAQTMVAHTPTESLLLAEQIGFPIAMKIDSPDIIHKSEVGGVRLNISNAPAARNAYHDILETVKKRHPTARINGVSIEPYLARPNGRELMIGVSRDPIFGPIITFGAGGTEVEVFSDRAVALPPLNRFLARDLIASTRASKLLGEFRNMPAVNLEALEDVLLHVSQMICELPWLQELDLNPLIVDENGGIAADARIVIDYAAPSGDRYAHMAIHPYPAHLIQEWELPDGRTVTIRPIRPEDAEREQQFVIGLSDESKYYRFMDTIRELTQTMLVRFTQIDYDREMALVATLPDADGKELQIGVARYVTNPDGESVEFALAVADDWQKHGVGRKLMSALIDCARVKGYRTIVGDVLSMNTKMFNLMTRLGFTIHPHPDDPAVKRVIKPLNN</sequence>
<dbReference type="Pfam" id="PF13549">
    <property type="entry name" value="ATP-grasp_5"/>
    <property type="match status" value="1"/>
</dbReference>